<dbReference type="PRINTS" id="PR00081">
    <property type="entry name" value="GDHRDH"/>
</dbReference>
<organism evidence="3 4">
    <name type="scientific">Lysinimonas soli</name>
    <dbReference type="NCBI Taxonomy" id="1074233"/>
    <lineage>
        <taxon>Bacteria</taxon>
        <taxon>Bacillati</taxon>
        <taxon>Actinomycetota</taxon>
        <taxon>Actinomycetes</taxon>
        <taxon>Micrococcales</taxon>
        <taxon>Microbacteriaceae</taxon>
        <taxon>Lysinimonas</taxon>
    </lineage>
</organism>
<keyword evidence="2" id="KW-0560">Oxidoreductase</keyword>
<dbReference type="RefSeq" id="WP_386739902.1">
    <property type="nucleotide sequence ID" value="NZ_JBHSMG010000002.1"/>
</dbReference>
<name>A0ABW0NNR2_9MICO</name>
<dbReference type="PANTHER" id="PTHR44196">
    <property type="entry name" value="DEHYDROGENASE/REDUCTASE SDR FAMILY MEMBER 7B"/>
    <property type="match status" value="1"/>
</dbReference>
<dbReference type="Proteomes" id="UP001596039">
    <property type="component" value="Unassembled WGS sequence"/>
</dbReference>
<dbReference type="SUPFAM" id="SSF51735">
    <property type="entry name" value="NAD(P)-binding Rossmann-fold domains"/>
    <property type="match status" value="1"/>
</dbReference>
<dbReference type="InterPro" id="IPR036291">
    <property type="entry name" value="NAD(P)-bd_dom_sf"/>
</dbReference>
<dbReference type="Gene3D" id="3.40.50.720">
    <property type="entry name" value="NAD(P)-binding Rossmann-like Domain"/>
    <property type="match status" value="1"/>
</dbReference>
<evidence type="ECO:0000256" key="2">
    <source>
        <dbReference type="ARBA" id="ARBA00023002"/>
    </source>
</evidence>
<dbReference type="InterPro" id="IPR002347">
    <property type="entry name" value="SDR_fam"/>
</dbReference>
<sequence length="211" mass="21383">MTRVVVITGATGATGRAAAAALSARGDTVVAVGTDAARLATVDAADRRVADLTDRAACDRLAAEVLAAHGRVDGLLHLVGGWRAGSDPADAEWLTARLVTTLMNVSDAFEPSLLAAPAGRLAIVSSTVVHRDAPPTSAYAAAKLAAEDWMAHLTTRWAGTDAAAVTFVVRSIEEGAPAAPAGGTSVATLAAALIGLWDRSANELAGARLRI</sequence>
<dbReference type="PANTHER" id="PTHR44196:SF1">
    <property type="entry name" value="DEHYDROGENASE_REDUCTASE SDR FAMILY MEMBER 7B"/>
    <property type="match status" value="1"/>
</dbReference>
<gene>
    <name evidence="3" type="ORF">ACFPJ4_08110</name>
</gene>
<comment type="similarity">
    <text evidence="1">Belongs to the short-chain dehydrogenases/reductases (SDR) family.</text>
</comment>
<evidence type="ECO:0000256" key="1">
    <source>
        <dbReference type="ARBA" id="ARBA00006484"/>
    </source>
</evidence>
<dbReference type="Pfam" id="PF00106">
    <property type="entry name" value="adh_short"/>
    <property type="match status" value="1"/>
</dbReference>
<reference evidence="4" key="1">
    <citation type="journal article" date="2019" name="Int. J. Syst. Evol. Microbiol.">
        <title>The Global Catalogue of Microorganisms (GCM) 10K type strain sequencing project: providing services to taxonomists for standard genome sequencing and annotation.</title>
        <authorList>
            <consortium name="The Broad Institute Genomics Platform"/>
            <consortium name="The Broad Institute Genome Sequencing Center for Infectious Disease"/>
            <person name="Wu L."/>
            <person name="Ma J."/>
        </authorList>
    </citation>
    <scope>NUCLEOTIDE SEQUENCE [LARGE SCALE GENOMIC DNA]</scope>
    <source>
        <strain evidence="4">CGMCC 4.6997</strain>
    </source>
</reference>
<accession>A0ABW0NNR2</accession>
<evidence type="ECO:0000313" key="4">
    <source>
        <dbReference type="Proteomes" id="UP001596039"/>
    </source>
</evidence>
<proteinExistence type="inferred from homology"/>
<dbReference type="EMBL" id="JBHSMG010000002">
    <property type="protein sequence ID" value="MFC5502201.1"/>
    <property type="molecule type" value="Genomic_DNA"/>
</dbReference>
<keyword evidence="4" id="KW-1185">Reference proteome</keyword>
<protein>
    <submittedName>
        <fullName evidence="3">SDR family NAD(P)-dependent oxidoreductase</fullName>
    </submittedName>
</protein>
<evidence type="ECO:0000313" key="3">
    <source>
        <dbReference type="EMBL" id="MFC5502201.1"/>
    </source>
</evidence>
<comment type="caution">
    <text evidence="3">The sequence shown here is derived from an EMBL/GenBank/DDBJ whole genome shotgun (WGS) entry which is preliminary data.</text>
</comment>